<feature type="domain" description="HTH cro/C1-type" evidence="1">
    <location>
        <begin position="19"/>
        <end position="51"/>
    </location>
</feature>
<organism evidence="2 3">
    <name type="scientific">Thermomonospora cellulosilytica</name>
    <dbReference type="NCBI Taxonomy" id="1411118"/>
    <lineage>
        <taxon>Bacteria</taxon>
        <taxon>Bacillati</taxon>
        <taxon>Actinomycetota</taxon>
        <taxon>Actinomycetes</taxon>
        <taxon>Streptosporangiales</taxon>
        <taxon>Thermomonosporaceae</taxon>
        <taxon>Thermomonospora</taxon>
    </lineage>
</organism>
<gene>
    <name evidence="2" type="ORF">HNR21_000104</name>
</gene>
<keyword evidence="3" id="KW-1185">Reference proteome</keyword>
<dbReference type="RefSeq" id="WP_246441903.1">
    <property type="nucleotide sequence ID" value="NZ_JACJII010000001.1"/>
</dbReference>
<dbReference type="EMBL" id="JACJII010000001">
    <property type="protein sequence ID" value="MBA9001222.1"/>
    <property type="molecule type" value="Genomic_DNA"/>
</dbReference>
<comment type="caution">
    <text evidence="2">The sequence shown here is derived from an EMBL/GenBank/DDBJ whole genome shotgun (WGS) entry which is preliminary data.</text>
</comment>
<dbReference type="Pfam" id="PF19054">
    <property type="entry name" value="DUF5753"/>
    <property type="match status" value="1"/>
</dbReference>
<protein>
    <submittedName>
        <fullName evidence="2">Transcriptional regulator with XRE-family HTH domain</fullName>
    </submittedName>
</protein>
<sequence>MSGIGQEKPRNLIAFGAQVRHYRQRVGLSQDQMGEKLHVSGSWIGRIERGEIRCKLDLTKAMDKLLGLGGALVQLWHDLDMAAAFPAWFDWYRVEADCVRLHAYEMAVVYGLLQTEDYARVLLKGDEEAVAARMARQAVLRREDPPPPYVNVLLSELVFHNPVGGKEVMREQIEHLISFTTSERVTVQVIPGMVPPEGNSGAFVIATAADRSELAYVDSAARGLTMADPADLDGLITAHDALRARALPVDMSRDFMIKVMEERWT</sequence>
<dbReference type="GO" id="GO:0003677">
    <property type="term" value="F:DNA binding"/>
    <property type="evidence" value="ECO:0007669"/>
    <property type="project" value="InterPro"/>
</dbReference>
<evidence type="ECO:0000313" key="2">
    <source>
        <dbReference type="EMBL" id="MBA9001222.1"/>
    </source>
</evidence>
<dbReference type="AlphaFoldDB" id="A0A7W3MSS2"/>
<dbReference type="Pfam" id="PF13560">
    <property type="entry name" value="HTH_31"/>
    <property type="match status" value="1"/>
</dbReference>
<dbReference type="PROSITE" id="PS50943">
    <property type="entry name" value="HTH_CROC1"/>
    <property type="match status" value="1"/>
</dbReference>
<proteinExistence type="predicted"/>
<reference evidence="2 3" key="1">
    <citation type="submission" date="2020-08" db="EMBL/GenBank/DDBJ databases">
        <title>Sequencing the genomes of 1000 actinobacteria strains.</title>
        <authorList>
            <person name="Klenk H.-P."/>
        </authorList>
    </citation>
    <scope>NUCLEOTIDE SEQUENCE [LARGE SCALE GENOMIC DNA]</scope>
    <source>
        <strain evidence="2 3">DSM 45823</strain>
    </source>
</reference>
<dbReference type="SUPFAM" id="SSF47413">
    <property type="entry name" value="lambda repressor-like DNA-binding domains"/>
    <property type="match status" value="1"/>
</dbReference>
<dbReference type="InterPro" id="IPR043917">
    <property type="entry name" value="DUF5753"/>
</dbReference>
<name>A0A7W3MSS2_9ACTN</name>
<dbReference type="InterPro" id="IPR010982">
    <property type="entry name" value="Lambda_DNA-bd_dom_sf"/>
</dbReference>
<evidence type="ECO:0000313" key="3">
    <source>
        <dbReference type="Proteomes" id="UP000539313"/>
    </source>
</evidence>
<dbReference type="Gene3D" id="1.10.260.40">
    <property type="entry name" value="lambda repressor-like DNA-binding domains"/>
    <property type="match status" value="1"/>
</dbReference>
<accession>A0A7W3MSS2</accession>
<dbReference type="Proteomes" id="UP000539313">
    <property type="component" value="Unassembled WGS sequence"/>
</dbReference>
<dbReference type="InterPro" id="IPR001387">
    <property type="entry name" value="Cro/C1-type_HTH"/>
</dbReference>
<dbReference type="SMART" id="SM00530">
    <property type="entry name" value="HTH_XRE"/>
    <property type="match status" value="1"/>
</dbReference>
<evidence type="ECO:0000259" key="1">
    <source>
        <dbReference type="PROSITE" id="PS50943"/>
    </source>
</evidence>
<dbReference type="CDD" id="cd00093">
    <property type="entry name" value="HTH_XRE"/>
    <property type="match status" value="1"/>
</dbReference>